<reference evidence="2" key="3">
    <citation type="submission" date="2024-09" db="EMBL/GenBank/DDBJ databases">
        <authorList>
            <person name="Sun Q."/>
            <person name="Mori K."/>
        </authorList>
    </citation>
    <scope>NUCLEOTIDE SEQUENCE</scope>
    <source>
        <strain evidence="2">NBRC 112440</strain>
    </source>
</reference>
<gene>
    <name evidence="1" type="ORF">ACFP81_14775</name>
    <name evidence="2" type="ORF">ACFP81_15185</name>
</gene>
<accession>A0ABW1YJE9</accession>
<proteinExistence type="predicted"/>
<dbReference type="EMBL" id="JBHSWD010000006">
    <property type="protein sequence ID" value="MFC6593151.1"/>
    <property type="molecule type" value="Genomic_DNA"/>
</dbReference>
<reference evidence="3" key="2">
    <citation type="journal article" date="2019" name="Int. J. Syst. Evol. Microbiol.">
        <title>The Global Catalogue of Microorganisms (GCM) 10K type strain sequencing project: providing services to taxonomists for standard genome sequencing and annotation.</title>
        <authorList>
            <consortium name="The Broad Institute Genomics Platform"/>
            <consortium name="The Broad Institute Genome Sequencing Center for Infectious Disease"/>
            <person name="Wu L."/>
            <person name="Ma J."/>
        </authorList>
    </citation>
    <scope>NUCLEOTIDE SEQUENCE [LARGE SCALE GENOMIC DNA]</scope>
    <source>
        <strain evidence="3">CGMCC 1.15772</strain>
    </source>
</reference>
<dbReference type="EMBL" id="JBHSWD010000006">
    <property type="protein sequence ID" value="MFC6593225.1"/>
    <property type="molecule type" value="Genomic_DNA"/>
</dbReference>
<comment type="caution">
    <text evidence="2">The sequence shown here is derived from an EMBL/GenBank/DDBJ whole genome shotgun (WGS) entry which is preliminary data.</text>
</comment>
<evidence type="ECO:0000313" key="2">
    <source>
        <dbReference type="EMBL" id="MFC6593225.1"/>
    </source>
</evidence>
<dbReference type="RefSeq" id="WP_380084224.1">
    <property type="nucleotide sequence ID" value="NZ_JBHSWD010000006.1"/>
</dbReference>
<protein>
    <recommendedName>
        <fullName evidence="4">ATP-binding protein</fullName>
    </recommendedName>
</protein>
<evidence type="ECO:0008006" key="4">
    <source>
        <dbReference type="Google" id="ProtNLM"/>
    </source>
</evidence>
<evidence type="ECO:0000313" key="1">
    <source>
        <dbReference type="EMBL" id="MFC6593151.1"/>
    </source>
</evidence>
<dbReference type="SUPFAM" id="SSF52540">
    <property type="entry name" value="P-loop containing nucleoside triphosphate hydrolases"/>
    <property type="match status" value="1"/>
</dbReference>
<keyword evidence="3" id="KW-1185">Reference proteome</keyword>
<name>A0ABW1YJE9_9DEIO</name>
<evidence type="ECO:0000313" key="3">
    <source>
        <dbReference type="Proteomes" id="UP001596297"/>
    </source>
</evidence>
<dbReference type="InterPro" id="IPR027417">
    <property type="entry name" value="P-loop_NTPase"/>
</dbReference>
<dbReference type="Proteomes" id="UP001596297">
    <property type="component" value="Unassembled WGS sequence"/>
</dbReference>
<reference evidence="2" key="1">
    <citation type="journal article" date="2014" name="Int. J. Syst. Evol. Microbiol.">
        <title>Complete genome of a new Firmicutes species belonging to the dominant human colonic microbiota ('Ruminococcus bicirculans') reveals two chromosomes and a selective capacity to utilize plant glucans.</title>
        <authorList>
            <consortium name="NISC Comparative Sequencing Program"/>
            <person name="Wegmann U."/>
            <person name="Louis P."/>
            <person name="Goesmann A."/>
            <person name="Henrissat B."/>
            <person name="Duncan S.H."/>
            <person name="Flint H.J."/>
        </authorList>
    </citation>
    <scope>NUCLEOTIDE SEQUENCE</scope>
    <source>
        <strain evidence="2">NBRC 112440</strain>
    </source>
</reference>
<organism evidence="2 3">
    <name type="scientific">Deinococcus lacus</name>
    <dbReference type="NCBI Taxonomy" id="392561"/>
    <lineage>
        <taxon>Bacteria</taxon>
        <taxon>Thermotogati</taxon>
        <taxon>Deinococcota</taxon>
        <taxon>Deinococci</taxon>
        <taxon>Deinococcales</taxon>
        <taxon>Deinococcaceae</taxon>
        <taxon>Deinococcus</taxon>
    </lineage>
</organism>
<sequence length="654" mass="72040">MTRHTGGHYLRSIRLEADLNRAGQIDDYIITPQVRLVLGRVAAALQENGTERAMTLTGPYGTGKSAFALYLSELLKEKGGAAWKQLEQVDPAIAAELQDVVPRPLLPVPLTLRRARLSVLLLEALVQAARTLTGGESLAEGLNELLDRSEGGADSRAVLRAVGALKSLADQEGYGGLLLIFDELGKGLEYEARYGSDDIYLLQELAEVASRSGETPLLFIGVLHQGFEQYGEHLMASARKEWGKVQGRFTDVAFLEPPEQQMRLAAKALQGLEPQPEQALRELNQQAATHLIALEQAPKTISPSEFTDLAAEAAPLHPAALIALPYLFRRFAQNERSLFAYLLSGEPYAVPSLWTQRKQEVPVRLADLFDYFVENLLPSMSRNLQARRWFEVLEKIEAQPNLSGADLATLKTIGLLTILGDLGALHATFELLCVALDDQTDSPSVRASLERLKAASLIVYRSYNETYRIWEGSDIDIEGKLEQGRRNASANLDLAGVLERYLPRRPIVGRRHSFYAGTLRYFEVHYLHTPGAVNAICPDAGGEGVLLCALPGNAEDAEGFKAWASSSEVIERDALIVVIPEQLDTLREAATEVHALHWLKENTPELRDDRVARREVAERLAQMDTLLSDLVGQLLDPAPFRRAARPSTGMAAKP</sequence>